<dbReference type="GO" id="GO:0042973">
    <property type="term" value="F:glucan endo-1,3-beta-D-glucosidase activity"/>
    <property type="evidence" value="ECO:0007669"/>
    <property type="project" value="UniProtKB-EC"/>
</dbReference>
<sequence>MKIDKVGLALLASAADTTGAAVVSRAVTSRQLCQGKSFEENGNYYCKAVQHIVYNDVGAAGEYKQVTYMDQNSGECRFESKPFSGPLAPFNEPMSLHFRGPLQLKQMAVYMPGGQKSGKRDGGTEETGRLEGEHHIRARSHQHLHQRQNSHPHQHQQFHQKRHDAEKGDVEKRKCPEEWVTATIDGKTVSWLNDWCPGYTSTAAPTAAPSTAAPPKPVAATTTAPAPSAAAPSSSPLGKAGGTKGSGGGAFVRTGYYDATSQKAEGLTFLGNLGGQGSGKWTPTFGNTLSYINSQAMGGAAEPQILADTTISSSHEVIVMTDKKCDSETCGYVQDGAVAYQGFAGADKTFVLEFSMPHDASGTGPEADMPAIWMLNAQIPYTSQYGSCSCWDTGCGEFDIFETLSPGSTKAKSTFHGPPGVLGGDSNYFDRPVGGTIRVAVVYDSATLSVSVKVLNGSEGMRDGAFPEAISADDIQALLSDSAVPAGRSSSFKMVHP</sequence>
<evidence type="ECO:0000259" key="9">
    <source>
        <dbReference type="Pfam" id="PF10287"/>
    </source>
</evidence>
<keyword evidence="12" id="KW-1185">Reference proteome</keyword>
<dbReference type="InterPro" id="IPR018805">
    <property type="entry name" value="YJL171C/Tos1_C"/>
</dbReference>
<dbReference type="PANTHER" id="PTHR31737:SF2">
    <property type="entry name" value="PROTEIN TOS1"/>
    <property type="match status" value="1"/>
</dbReference>
<feature type="compositionally biased region" description="Basic and acidic residues" evidence="8">
    <location>
        <begin position="163"/>
        <end position="173"/>
    </location>
</feature>
<keyword evidence="7" id="KW-0961">Cell wall biogenesis/degradation</keyword>
<comment type="catalytic activity">
    <reaction evidence="1">
        <text>Hydrolysis of (1-&gt;3)-beta-D-glucosidic linkages in (1-&gt;3)-beta-D-glucans.</text>
        <dbReference type="EC" id="3.2.1.39"/>
    </reaction>
</comment>
<keyword evidence="5 11" id="KW-0378">Hydrolase</keyword>
<feature type="region of interest" description="Disordered" evidence="8">
    <location>
        <begin position="203"/>
        <end position="245"/>
    </location>
</feature>
<feature type="compositionally biased region" description="Low complexity" evidence="8">
    <location>
        <begin position="218"/>
        <end position="238"/>
    </location>
</feature>
<dbReference type="InterPro" id="IPR018807">
    <property type="entry name" value="YJL171C/Tos1_N"/>
</dbReference>
<dbReference type="AlphaFoldDB" id="A0AA40BBB6"/>
<evidence type="ECO:0000256" key="5">
    <source>
        <dbReference type="ARBA" id="ARBA00022801"/>
    </source>
</evidence>
<dbReference type="Pfam" id="PF10287">
    <property type="entry name" value="YJL171C_Tos1_C"/>
    <property type="match status" value="1"/>
</dbReference>
<feature type="domain" description="Cell wall protein YJL171C/Tos1 N-terminal" evidence="10">
    <location>
        <begin position="50"/>
        <end position="112"/>
    </location>
</feature>
<evidence type="ECO:0000256" key="2">
    <source>
        <dbReference type="ARBA" id="ARBA00006055"/>
    </source>
</evidence>
<feature type="region of interest" description="Disordered" evidence="8">
    <location>
        <begin position="138"/>
        <end position="173"/>
    </location>
</feature>
<evidence type="ECO:0000259" key="10">
    <source>
        <dbReference type="Pfam" id="PF10290"/>
    </source>
</evidence>
<comment type="caution">
    <text evidence="11">The sequence shown here is derived from an EMBL/GenBank/DDBJ whole genome shotgun (WGS) entry which is preliminary data.</text>
</comment>
<accession>A0AA40BBB6</accession>
<dbReference type="Pfam" id="PF10290">
    <property type="entry name" value="YJL171C_Tos1_N"/>
    <property type="match status" value="1"/>
</dbReference>
<organism evidence="11 12">
    <name type="scientific">Lasiosphaeris hirsuta</name>
    <dbReference type="NCBI Taxonomy" id="260670"/>
    <lineage>
        <taxon>Eukaryota</taxon>
        <taxon>Fungi</taxon>
        <taxon>Dikarya</taxon>
        <taxon>Ascomycota</taxon>
        <taxon>Pezizomycotina</taxon>
        <taxon>Sordariomycetes</taxon>
        <taxon>Sordariomycetidae</taxon>
        <taxon>Sordariales</taxon>
        <taxon>Lasiosphaeriaceae</taxon>
        <taxon>Lasiosphaeris</taxon>
    </lineage>
</organism>
<dbReference type="EC" id="3.2.1.39" evidence="3"/>
<dbReference type="PANTHER" id="PTHR31737">
    <property type="entry name" value="PROTEIN TOS1"/>
    <property type="match status" value="1"/>
</dbReference>
<keyword evidence="6" id="KW-0326">Glycosidase</keyword>
<evidence type="ECO:0000256" key="6">
    <source>
        <dbReference type="ARBA" id="ARBA00023295"/>
    </source>
</evidence>
<feature type="compositionally biased region" description="Basic residues" evidence="8">
    <location>
        <begin position="138"/>
        <end position="162"/>
    </location>
</feature>
<dbReference type="GO" id="GO:0071555">
    <property type="term" value="P:cell wall organization"/>
    <property type="evidence" value="ECO:0007669"/>
    <property type="project" value="UniProtKB-KW"/>
</dbReference>
<protein>
    <recommendedName>
        <fullName evidence="3">glucan endo-1,3-beta-D-glucosidase</fullName>
        <ecNumber evidence="3">3.2.1.39</ecNumber>
    </recommendedName>
</protein>
<evidence type="ECO:0000313" key="12">
    <source>
        <dbReference type="Proteomes" id="UP001172102"/>
    </source>
</evidence>
<name>A0AA40BBB6_9PEZI</name>
<reference evidence="11" key="1">
    <citation type="submission" date="2023-06" db="EMBL/GenBank/DDBJ databases">
        <title>Genome-scale phylogeny and comparative genomics of the fungal order Sordariales.</title>
        <authorList>
            <consortium name="Lawrence Berkeley National Laboratory"/>
            <person name="Hensen N."/>
            <person name="Bonometti L."/>
            <person name="Westerberg I."/>
            <person name="Brannstrom I.O."/>
            <person name="Guillou S."/>
            <person name="Cros-Aarteil S."/>
            <person name="Calhoun S."/>
            <person name="Haridas S."/>
            <person name="Kuo A."/>
            <person name="Mondo S."/>
            <person name="Pangilinan J."/>
            <person name="Riley R."/>
            <person name="Labutti K."/>
            <person name="Andreopoulos B."/>
            <person name="Lipzen A."/>
            <person name="Chen C."/>
            <person name="Yanf M."/>
            <person name="Daum C."/>
            <person name="Ng V."/>
            <person name="Clum A."/>
            <person name="Steindorff A."/>
            <person name="Ohm R."/>
            <person name="Martin F."/>
            <person name="Silar P."/>
            <person name="Natvig D."/>
            <person name="Lalanne C."/>
            <person name="Gautier V."/>
            <person name="Ament-Velasquez S.L."/>
            <person name="Kruys A."/>
            <person name="Hutchinson M.I."/>
            <person name="Powell A.J."/>
            <person name="Barry K."/>
            <person name="Miller A.N."/>
            <person name="Grigoriev I.V."/>
            <person name="Debuchy R."/>
            <person name="Gladieux P."/>
            <person name="Thoren M.H."/>
            <person name="Johannesson H."/>
        </authorList>
    </citation>
    <scope>NUCLEOTIDE SEQUENCE</scope>
    <source>
        <strain evidence="11">SMH4607-1</strain>
    </source>
</reference>
<gene>
    <name evidence="11" type="ORF">B0H67DRAFT_60699</name>
</gene>
<comment type="similarity">
    <text evidence="2">Belongs to the PGA52 family.</text>
</comment>
<evidence type="ECO:0000256" key="1">
    <source>
        <dbReference type="ARBA" id="ARBA00000382"/>
    </source>
</evidence>
<evidence type="ECO:0000256" key="4">
    <source>
        <dbReference type="ARBA" id="ARBA00022729"/>
    </source>
</evidence>
<evidence type="ECO:0000256" key="3">
    <source>
        <dbReference type="ARBA" id="ARBA00012780"/>
    </source>
</evidence>
<dbReference type="GO" id="GO:0009277">
    <property type="term" value="C:fungal-type cell wall"/>
    <property type="evidence" value="ECO:0007669"/>
    <property type="project" value="TreeGrafter"/>
</dbReference>
<keyword evidence="4" id="KW-0732">Signal</keyword>
<evidence type="ECO:0000313" key="11">
    <source>
        <dbReference type="EMBL" id="KAK0731131.1"/>
    </source>
</evidence>
<feature type="domain" description="Cell wall protein YJL171C/Tos1 C-terminal" evidence="9">
    <location>
        <begin position="250"/>
        <end position="477"/>
    </location>
</feature>
<evidence type="ECO:0000256" key="8">
    <source>
        <dbReference type="SAM" id="MobiDB-lite"/>
    </source>
</evidence>
<dbReference type="EMBL" id="JAUKUA010000001">
    <property type="protein sequence ID" value="KAK0731131.1"/>
    <property type="molecule type" value="Genomic_DNA"/>
</dbReference>
<evidence type="ECO:0000256" key="7">
    <source>
        <dbReference type="ARBA" id="ARBA00023316"/>
    </source>
</evidence>
<proteinExistence type="inferred from homology"/>
<dbReference type="Proteomes" id="UP001172102">
    <property type="component" value="Unassembled WGS sequence"/>
</dbReference>